<evidence type="ECO:0000313" key="3">
    <source>
        <dbReference type="Proteomes" id="UP000233551"/>
    </source>
</evidence>
<protein>
    <submittedName>
        <fullName evidence="2">Uncharacterized protein</fullName>
    </submittedName>
</protein>
<dbReference type="AlphaFoldDB" id="A0A2I0ISV3"/>
<reference evidence="2 3" key="1">
    <citation type="submission" date="2017-11" db="EMBL/GenBank/DDBJ databases">
        <title>De-novo sequencing of pomegranate (Punica granatum L.) genome.</title>
        <authorList>
            <person name="Akparov Z."/>
            <person name="Amiraslanov A."/>
            <person name="Hajiyeva S."/>
            <person name="Abbasov M."/>
            <person name="Kaur K."/>
            <person name="Hamwieh A."/>
            <person name="Solovyev V."/>
            <person name="Salamov A."/>
            <person name="Braich B."/>
            <person name="Kosarev P."/>
            <person name="Mahmoud A."/>
            <person name="Hajiyev E."/>
            <person name="Babayeva S."/>
            <person name="Izzatullayeva V."/>
            <person name="Mammadov A."/>
            <person name="Mammadov A."/>
            <person name="Sharifova S."/>
            <person name="Ojaghi J."/>
            <person name="Eynullazada K."/>
            <person name="Bayramov B."/>
            <person name="Abdulazimova A."/>
            <person name="Shahmuradov I."/>
        </authorList>
    </citation>
    <scope>NUCLEOTIDE SEQUENCE [LARGE SCALE GENOMIC DNA]</scope>
    <source>
        <strain evidence="3">cv. AG2017</strain>
        <tissue evidence="2">Leaf</tissue>
    </source>
</reference>
<evidence type="ECO:0000256" key="1">
    <source>
        <dbReference type="SAM" id="MobiDB-lite"/>
    </source>
</evidence>
<sequence length="114" mass="12856">MDHRPSCPGQPNEEIARADIRHIREKIDIHSTLHAPWERVDGRPGNCVSGSTATLRPYPTPTVGRSVKELFPTRSNISPTKDYSPTGLTRQQLPRVRLFCRRITGNDQSDVHFG</sequence>
<dbReference type="EMBL" id="PGOL01002555">
    <property type="protein sequence ID" value="PKI47082.1"/>
    <property type="molecule type" value="Genomic_DNA"/>
</dbReference>
<proteinExistence type="predicted"/>
<name>A0A2I0ISV3_PUNGR</name>
<accession>A0A2I0ISV3</accession>
<keyword evidence="3" id="KW-1185">Reference proteome</keyword>
<organism evidence="2 3">
    <name type="scientific">Punica granatum</name>
    <name type="common">Pomegranate</name>
    <dbReference type="NCBI Taxonomy" id="22663"/>
    <lineage>
        <taxon>Eukaryota</taxon>
        <taxon>Viridiplantae</taxon>
        <taxon>Streptophyta</taxon>
        <taxon>Embryophyta</taxon>
        <taxon>Tracheophyta</taxon>
        <taxon>Spermatophyta</taxon>
        <taxon>Magnoliopsida</taxon>
        <taxon>eudicotyledons</taxon>
        <taxon>Gunneridae</taxon>
        <taxon>Pentapetalae</taxon>
        <taxon>rosids</taxon>
        <taxon>malvids</taxon>
        <taxon>Myrtales</taxon>
        <taxon>Lythraceae</taxon>
        <taxon>Punica</taxon>
    </lineage>
</organism>
<evidence type="ECO:0000313" key="2">
    <source>
        <dbReference type="EMBL" id="PKI47082.1"/>
    </source>
</evidence>
<gene>
    <name evidence="2" type="ORF">CRG98_032495</name>
</gene>
<feature type="region of interest" description="Disordered" evidence="1">
    <location>
        <begin position="41"/>
        <end position="65"/>
    </location>
</feature>
<dbReference type="Proteomes" id="UP000233551">
    <property type="component" value="Unassembled WGS sequence"/>
</dbReference>
<comment type="caution">
    <text evidence="2">The sequence shown here is derived from an EMBL/GenBank/DDBJ whole genome shotgun (WGS) entry which is preliminary data.</text>
</comment>